<dbReference type="GO" id="GO:0005737">
    <property type="term" value="C:cytoplasm"/>
    <property type="evidence" value="ECO:0007669"/>
    <property type="project" value="TreeGrafter"/>
</dbReference>
<keyword evidence="6 15" id="KW-0479">Metal-binding</keyword>
<keyword evidence="5" id="KW-0165">Cleavage on pair of basic residues</keyword>
<feature type="disulfide bond" evidence="16">
    <location>
        <begin position="289"/>
        <end position="303"/>
    </location>
</feature>
<feature type="site" description="Aspirin-acetylated lysine" evidence="18">
    <location>
        <position position="223"/>
    </location>
</feature>
<evidence type="ECO:0000256" key="7">
    <source>
        <dbReference type="ARBA" id="ARBA00022729"/>
    </source>
</evidence>
<dbReference type="GO" id="GO:1903981">
    <property type="term" value="F:enterobactin binding"/>
    <property type="evidence" value="ECO:0007669"/>
    <property type="project" value="TreeGrafter"/>
</dbReference>
<feature type="domain" description="Albumin" evidence="20">
    <location>
        <begin position="404"/>
        <end position="601"/>
    </location>
</feature>
<dbReference type="EMBL" id="LC388388">
    <property type="protein sequence ID" value="BBE52667.1"/>
    <property type="molecule type" value="mRNA"/>
</dbReference>
<gene>
    <name evidence="21" type="primary">Alb</name>
</gene>
<evidence type="ECO:0000256" key="3">
    <source>
        <dbReference type="ARBA" id="ARBA00022525"/>
    </source>
</evidence>
<evidence type="ECO:0000256" key="6">
    <source>
        <dbReference type="ARBA" id="ARBA00022723"/>
    </source>
</evidence>
<dbReference type="FunFam" id="1.10.246.10:FF:000002">
    <property type="entry name" value="Serum albumin"/>
    <property type="match status" value="2"/>
</dbReference>
<dbReference type="SMR" id="A0A3Q9WH96"/>
<feature type="binding site" evidence="15">
    <location>
        <position position="268"/>
    </location>
    <ligand>
        <name>Ca(2+)</name>
        <dbReference type="ChEBI" id="CHEBI:29108"/>
        <label>1</label>
    </ligand>
</feature>
<feature type="disulfide bond" evidence="16">
    <location>
        <begin position="99"/>
        <end position="115"/>
    </location>
</feature>
<dbReference type="PRINTS" id="PR00803">
    <property type="entry name" value="AFETOPROTEIN"/>
</dbReference>
<evidence type="ECO:0000256" key="15">
    <source>
        <dbReference type="PIRSR" id="PIRSR002520-1"/>
    </source>
</evidence>
<feature type="disulfide bond" evidence="16">
    <location>
        <begin position="302"/>
        <end position="313"/>
    </location>
</feature>
<feature type="disulfide bond" evidence="16">
    <location>
        <begin position="192"/>
        <end position="201"/>
    </location>
</feature>
<feature type="signal peptide" evidence="19">
    <location>
        <begin position="1"/>
        <end position="18"/>
    </location>
</feature>
<dbReference type="InterPro" id="IPR021177">
    <property type="entry name" value="Serum_albumin/AFP/Afamin"/>
</dbReference>
<feature type="chain" id="PRO_5018675961" description="Albumin" evidence="19">
    <location>
        <begin position="19"/>
        <end position="608"/>
    </location>
</feature>
<evidence type="ECO:0000256" key="19">
    <source>
        <dbReference type="SAM" id="SignalP"/>
    </source>
</evidence>
<evidence type="ECO:0000313" key="21">
    <source>
        <dbReference type="EMBL" id="BBE52667.1"/>
    </source>
</evidence>
<keyword evidence="8" id="KW-0677">Repeat</keyword>
<dbReference type="InterPro" id="IPR014760">
    <property type="entry name" value="Serum_albumin_N"/>
</dbReference>
<feature type="binding site" evidence="15">
    <location>
        <position position="30"/>
    </location>
    <ligand>
        <name>Ca(2+)</name>
        <dbReference type="ChEBI" id="CHEBI:29108"/>
        <label>1</label>
    </ligand>
</feature>
<feature type="disulfide bond" evidence="16">
    <location>
        <begin position="77"/>
        <end position="86"/>
    </location>
</feature>
<dbReference type="CDD" id="cd00015">
    <property type="entry name" value="ALBUMIN"/>
    <property type="match status" value="3"/>
</dbReference>
<feature type="binding site" evidence="15">
    <location>
        <position position="273"/>
    </location>
    <ligand>
        <name>Zn(2+)</name>
        <dbReference type="ChEBI" id="CHEBI:29105"/>
    </ligand>
</feature>
<keyword evidence="7 19" id="KW-0732">Signal</keyword>
<dbReference type="InterPro" id="IPR000264">
    <property type="entry name" value="ALB/AFP/VDB"/>
</dbReference>
<evidence type="ECO:0000259" key="20">
    <source>
        <dbReference type="PROSITE" id="PS51438"/>
    </source>
</evidence>
<feature type="domain" description="Albumin" evidence="20">
    <location>
        <begin position="19"/>
        <end position="210"/>
    </location>
</feature>
<evidence type="ECO:0000256" key="9">
    <source>
        <dbReference type="ARBA" id="ARBA00022833"/>
    </source>
</evidence>
<feature type="binding site" evidence="17">
    <location>
        <position position="264"/>
    </location>
    <ligand>
        <name>(4Z,15Z)-bilirubin IXalpha</name>
        <dbReference type="ChEBI" id="CHEBI:57977"/>
    </ligand>
</feature>
<dbReference type="GO" id="GO:0046872">
    <property type="term" value="F:metal ion binding"/>
    <property type="evidence" value="ECO:0007669"/>
    <property type="project" value="UniProtKB-KW"/>
</dbReference>
<dbReference type="SUPFAM" id="SSF48552">
    <property type="entry name" value="Serum albumin-like"/>
    <property type="match status" value="3"/>
</dbReference>
<name>A0A3Q9WH96_TAMSI</name>
<keyword evidence="11" id="KW-0186">Copper</keyword>
<feature type="domain" description="Albumin" evidence="20">
    <location>
        <begin position="211"/>
        <end position="402"/>
    </location>
</feature>
<feature type="disulfide bond" evidence="16">
    <location>
        <begin position="384"/>
        <end position="393"/>
    </location>
</feature>
<reference evidence="21" key="1">
    <citation type="journal article" date="2019" name="Sci. Rep.">
        <title>Circadian transcription factor HSF1 regulates differential HSP70 gene transcription during the arousal-torpor cycle in mammalian hibernation.</title>
        <authorList>
            <person name="Tsukamoto D."/>
            <person name="Hasegawa T."/>
            <person name="Hirose S."/>
            <person name="Sakurai Y."/>
            <person name="Ito M."/>
            <person name="Takamatsu N."/>
        </authorList>
    </citation>
    <scope>NUCLEOTIDE SEQUENCE</scope>
    <source>
        <strain evidence="21">KITAST#20171</strain>
    </source>
</reference>
<dbReference type="SMART" id="SM00103">
    <property type="entry name" value="ALBUMIN"/>
    <property type="match status" value="3"/>
</dbReference>
<feature type="disulfide bond" evidence="16">
    <location>
        <begin position="461"/>
        <end position="472"/>
    </location>
</feature>
<dbReference type="Pfam" id="PF00273">
    <property type="entry name" value="Serum_albumin"/>
    <property type="match status" value="3"/>
</dbReference>
<evidence type="ECO:0000256" key="5">
    <source>
        <dbReference type="ARBA" id="ARBA00022685"/>
    </source>
</evidence>
<dbReference type="PROSITE" id="PS51438">
    <property type="entry name" value="ALBUMIN_2"/>
    <property type="match status" value="3"/>
</dbReference>
<keyword evidence="2" id="KW-0488">Methylation</keyword>
<evidence type="ECO:0000256" key="1">
    <source>
        <dbReference type="ARBA" id="ARBA00004613"/>
    </source>
</evidence>
<keyword evidence="4" id="KW-0597">Phosphoprotein</keyword>
<evidence type="ECO:0000256" key="4">
    <source>
        <dbReference type="ARBA" id="ARBA00022553"/>
    </source>
</evidence>
<dbReference type="PIRSF" id="PIRSF002520">
    <property type="entry name" value="Serum_albumin_subgroup"/>
    <property type="match status" value="1"/>
</dbReference>
<keyword evidence="13 16" id="KW-1015">Disulfide bond</keyword>
<feature type="disulfide bond" evidence="16">
    <location>
        <begin position="538"/>
        <end position="583"/>
    </location>
</feature>
<keyword evidence="10 15" id="KW-0106">Calcium</keyword>
<feature type="disulfide bond" evidence="16">
    <location>
        <begin position="485"/>
        <end position="501"/>
    </location>
</feature>
<feature type="disulfide bond" evidence="16">
    <location>
        <begin position="148"/>
        <end position="193"/>
    </location>
</feature>
<dbReference type="PRINTS" id="PR00802">
    <property type="entry name" value="SERUMALBUMIN"/>
</dbReference>
<evidence type="ECO:0000256" key="18">
    <source>
        <dbReference type="PIRSR" id="PIRSR002520-4"/>
    </source>
</evidence>
<feature type="disulfide bond" evidence="16">
    <location>
        <begin position="224"/>
        <end position="270"/>
    </location>
</feature>
<dbReference type="Gene3D" id="1.10.246.10">
    <property type="match status" value="6"/>
</dbReference>
<feature type="disulfide bond" evidence="16">
    <location>
        <begin position="582"/>
        <end position="591"/>
    </location>
</feature>
<comment type="subcellular location">
    <subcellularLocation>
        <location evidence="1">Secreted</location>
    </subcellularLocation>
</comment>
<feature type="disulfide bond" evidence="16">
    <location>
        <begin position="114"/>
        <end position="125"/>
    </location>
</feature>
<evidence type="ECO:0000256" key="10">
    <source>
        <dbReference type="ARBA" id="ARBA00022837"/>
    </source>
</evidence>
<proteinExistence type="evidence at transcript level"/>
<dbReference type="AlphaFoldDB" id="A0A3Q9WH96"/>
<keyword evidence="3" id="KW-0964">Secreted</keyword>
<feature type="binding site" evidence="15">
    <location>
        <position position="276"/>
    </location>
    <ligand>
        <name>Ca(2+)</name>
        <dbReference type="ChEBI" id="CHEBI:29108"/>
        <label>1</label>
    </ligand>
</feature>
<evidence type="ECO:0000256" key="16">
    <source>
        <dbReference type="PIRSR" id="PIRSR002520-2"/>
    </source>
</evidence>
<feature type="disulfide bond" evidence="16">
    <location>
        <begin position="500"/>
        <end position="511"/>
    </location>
</feature>
<keyword evidence="12" id="KW-0446">Lipid-binding</keyword>
<keyword evidence="9 15" id="KW-0862">Zinc</keyword>
<evidence type="ECO:0000256" key="11">
    <source>
        <dbReference type="ARBA" id="ARBA00023008"/>
    </source>
</evidence>
<dbReference type="InterPro" id="IPR020858">
    <property type="entry name" value="Serum_albumin-like"/>
</dbReference>
<organism evidence="21">
    <name type="scientific">Tamias sibiricus</name>
    <name type="common">Siberian chipmunk</name>
    <name type="synonym">Eutamias sibiricus</name>
    <dbReference type="NCBI Taxonomy" id="64680"/>
    <lineage>
        <taxon>Eukaryota</taxon>
        <taxon>Metazoa</taxon>
        <taxon>Chordata</taxon>
        <taxon>Craniata</taxon>
        <taxon>Vertebrata</taxon>
        <taxon>Euteleostomi</taxon>
        <taxon>Mammalia</taxon>
        <taxon>Eutheria</taxon>
        <taxon>Euarchontoglires</taxon>
        <taxon>Glires</taxon>
        <taxon>Rodentia</taxon>
        <taxon>Sciuromorpha</taxon>
        <taxon>Sciuridae</taxon>
        <taxon>Xerinae</taxon>
        <taxon>Marmotini</taxon>
        <taxon>Tamias</taxon>
    </lineage>
</organism>
<accession>A0A3Q9WH96</accession>
<dbReference type="FunFam" id="1.10.246.10:FF:000003">
    <property type="entry name" value="Serum albumin"/>
    <property type="match status" value="1"/>
</dbReference>
<dbReference type="GO" id="GO:0008289">
    <property type="term" value="F:lipid binding"/>
    <property type="evidence" value="ECO:0007669"/>
    <property type="project" value="UniProtKB-KW"/>
</dbReference>
<evidence type="ECO:0000256" key="2">
    <source>
        <dbReference type="ARBA" id="ARBA00022481"/>
    </source>
</evidence>
<dbReference type="GO" id="GO:0072562">
    <property type="term" value="C:blood microparticle"/>
    <property type="evidence" value="ECO:0007669"/>
    <property type="project" value="TreeGrafter"/>
</dbReference>
<dbReference type="FunFam" id="1.10.246.10:FF:000001">
    <property type="entry name" value="Serum albumin"/>
    <property type="match status" value="1"/>
</dbReference>
<evidence type="ECO:0000256" key="13">
    <source>
        <dbReference type="ARBA" id="ARBA00023157"/>
    </source>
</evidence>
<sequence length="608" mass="68935">MKWVTFISLLFLFSSAYSRGVFRREAGKSEIITRFKELGEENFKGLVLVTFSEFLQKTAYDDLVKFTTEVTDLAKKCVTDDLGAECNKPLDTIFGEKTCTIATLRDTYGDMADCCGKQDIERYQCLVKHKEDKPDIPPFDLTDTDALCISFEENNLRLLGQFLYEVSRRHPYYCGQELIYLANKFKGYLTECCQAANKGECMTPKIEAMKKIVLFSSAKYRFKCSVLEKYGERGFKAWIVSRLSQRFPQAEFTEITKMATDLTKINKEACSGDLLESVHDRATLSNYICDNQDTISKKVAPCCSKAVLERYHCIAELEEDDKPADLPALTADYAEDKDVCKNYAEAKDIFLGTFLYEYSRRHPEYGSLLLLRIAKAYEAKLEKCCAEADPPACYGNVFQEFEPLVTEPQNVVKQNCDLYEQLGEYKFQNALIVRYTQKTPQVSTPTLVEASRNLGKVATKCCKLSETQRLPCIEDYLTAILNSVCVMHEKNPVSERITKCCSESFVYKRACFSALSVDDTYVPKEFHAETFTFHADICTLPETEQQIKKQTALAELVKHKPTATMDQLKTVMGDFGTFLEKCCKADDKEACFSEEGPKFVAASQAALA</sequence>
<evidence type="ECO:0000256" key="12">
    <source>
        <dbReference type="ARBA" id="ARBA00023121"/>
    </source>
</evidence>
<evidence type="ECO:0000256" key="8">
    <source>
        <dbReference type="ARBA" id="ARBA00022737"/>
    </source>
</evidence>
<evidence type="ECO:0000256" key="17">
    <source>
        <dbReference type="PIRSR" id="PIRSR002520-3"/>
    </source>
</evidence>
<feature type="disulfide bond" evidence="16">
    <location>
        <begin position="416"/>
        <end position="462"/>
    </location>
</feature>
<evidence type="ECO:0000256" key="14">
    <source>
        <dbReference type="ARBA" id="ARBA00039343"/>
    </source>
</evidence>
<dbReference type="PANTHER" id="PTHR11385">
    <property type="entry name" value="SERUM ALBUMIN-RELATED"/>
    <property type="match status" value="1"/>
</dbReference>
<dbReference type="InterPro" id="IPR020857">
    <property type="entry name" value="Serum_albumin_CS"/>
</dbReference>
<dbReference type="PANTHER" id="PTHR11385:SF15">
    <property type="entry name" value="ALBUMIN"/>
    <property type="match status" value="1"/>
</dbReference>
<protein>
    <recommendedName>
        <fullName evidence="14">Albumin</fullName>
    </recommendedName>
</protein>
<dbReference type="PROSITE" id="PS00212">
    <property type="entry name" value="ALBUMIN_1"/>
    <property type="match status" value="1"/>
</dbReference>
<feature type="disulfide bond" evidence="16">
    <location>
        <begin position="340"/>
        <end position="385"/>
    </location>
</feature>